<dbReference type="PATRIC" id="fig|396014.3.peg.1393"/>
<dbReference type="Proteomes" id="UP000023067">
    <property type="component" value="Unassembled WGS sequence"/>
</dbReference>
<dbReference type="EMBL" id="JDYK01000006">
    <property type="protein sequence ID" value="EWS81730.1"/>
    <property type="molecule type" value="Genomic_DNA"/>
</dbReference>
<dbReference type="HOGENOM" id="CLU_1105695_0_0_11"/>
<evidence type="ECO:0008006" key="3">
    <source>
        <dbReference type="Google" id="ProtNLM"/>
    </source>
</evidence>
<name>Z9JTM1_9MICO</name>
<dbReference type="SUPFAM" id="SSF53448">
    <property type="entry name" value="Nucleotide-diphospho-sugar transferases"/>
    <property type="match status" value="1"/>
</dbReference>
<organism evidence="1 2">
    <name type="scientific">Brachybacterium phenoliresistens</name>
    <dbReference type="NCBI Taxonomy" id="396014"/>
    <lineage>
        <taxon>Bacteria</taxon>
        <taxon>Bacillati</taxon>
        <taxon>Actinomycetota</taxon>
        <taxon>Actinomycetes</taxon>
        <taxon>Micrococcales</taxon>
        <taxon>Dermabacteraceae</taxon>
        <taxon>Brachybacterium</taxon>
    </lineage>
</organism>
<protein>
    <recommendedName>
        <fullName evidence="3">Galactosyl transferase GMA12/MNN10 family protein</fullName>
    </recommendedName>
</protein>
<dbReference type="STRING" id="396014.BF93_15245"/>
<dbReference type="Gene3D" id="3.90.550.10">
    <property type="entry name" value="Spore Coat Polysaccharide Biosynthesis Protein SpsA, Chain A"/>
    <property type="match status" value="1"/>
</dbReference>
<sequence length="280" mass="32269">MSDSDICIVSGADEIRLRSYVNHRIFAHEHQLDYRLECGLDRDITNPFFFKSAILRRVLPKYAWIAWIDDDAFFTDFERDTIGDQVRQAEESGEFLVIAEGPLEPNGFWSKINSGVVLLRNDARGTELLRRLTSVPLETVRSWWDEDRDGVFTGGDQDQMWWALNESGLLHEARIVSHRDLNSRGHYYESSLTDNAVMHFCGHRDKALGIARFAQRFGIGHELVPDHLLDRYSVRRRSPMGRAELAARAARQEAIGRAKPYLKPIVTAVREQRARRKEGM</sequence>
<dbReference type="eggNOG" id="ENOG5032RDZ">
    <property type="taxonomic scope" value="Bacteria"/>
</dbReference>
<dbReference type="RefSeq" id="WP_038371609.1">
    <property type="nucleotide sequence ID" value="NZ_BAAAOW010000008.1"/>
</dbReference>
<gene>
    <name evidence="1" type="ORF">BF93_15245</name>
</gene>
<evidence type="ECO:0000313" key="1">
    <source>
        <dbReference type="EMBL" id="EWS81730.1"/>
    </source>
</evidence>
<accession>Z9JTM1</accession>
<proteinExistence type="predicted"/>
<dbReference type="AlphaFoldDB" id="Z9JTM1"/>
<evidence type="ECO:0000313" key="2">
    <source>
        <dbReference type="Proteomes" id="UP000023067"/>
    </source>
</evidence>
<reference evidence="1 2" key="1">
    <citation type="submission" date="2014-02" db="EMBL/GenBank/DDBJ databases">
        <title>Genome sequence of Brachybacterium phenoliresistens strain W13A50.</title>
        <authorList>
            <person name="Wang X."/>
        </authorList>
    </citation>
    <scope>NUCLEOTIDE SEQUENCE [LARGE SCALE GENOMIC DNA]</scope>
    <source>
        <strain evidence="1 2">W13A50</strain>
    </source>
</reference>
<dbReference type="InterPro" id="IPR029044">
    <property type="entry name" value="Nucleotide-diphossugar_trans"/>
</dbReference>
<comment type="caution">
    <text evidence="1">The sequence shown here is derived from an EMBL/GenBank/DDBJ whole genome shotgun (WGS) entry which is preliminary data.</text>
</comment>
<dbReference type="OrthoDB" id="8479486at2"/>
<keyword evidence="2" id="KW-1185">Reference proteome</keyword>